<dbReference type="AlphaFoldDB" id="A0A5C1QJU0"/>
<dbReference type="EMBL" id="CP035808">
    <property type="protein sequence ID" value="QEN06432.1"/>
    <property type="molecule type" value="Genomic_DNA"/>
</dbReference>
<accession>A0A5C1QJU0</accession>
<name>A0A5C1QJU0_9SPIO</name>
<reference evidence="1 2" key="2">
    <citation type="submission" date="2019-09" db="EMBL/GenBank/DDBJ databases">
        <title>Complete Genome Sequence and Methylome Analysis of free living Spirochaetas.</title>
        <authorList>
            <person name="Leshcheva N."/>
            <person name="Mikheeva N."/>
        </authorList>
    </citation>
    <scope>NUCLEOTIDE SEQUENCE [LARGE SCALE GENOMIC DNA]</scope>
    <source>
        <strain evidence="1 2">P</strain>
        <plasmid evidence="2">pspe</plasmid>
    </source>
</reference>
<evidence type="ECO:0000313" key="1">
    <source>
        <dbReference type="EMBL" id="QEN06432.1"/>
    </source>
</evidence>
<organism evidence="1 2">
    <name type="scientific">Thiospirochaeta perfilievii</name>
    <dbReference type="NCBI Taxonomy" id="252967"/>
    <lineage>
        <taxon>Bacteria</taxon>
        <taxon>Pseudomonadati</taxon>
        <taxon>Spirochaetota</taxon>
        <taxon>Spirochaetia</taxon>
        <taxon>Spirochaetales</taxon>
        <taxon>Spirochaetaceae</taxon>
        <taxon>Thiospirochaeta</taxon>
    </lineage>
</organism>
<reference evidence="1 2" key="1">
    <citation type="submission" date="2019-02" db="EMBL/GenBank/DDBJ databases">
        <authorList>
            <person name="Fomenkov A."/>
            <person name="Dubinina G."/>
            <person name="Grabovich M."/>
            <person name="Vincze T."/>
            <person name="Roberts R.J."/>
        </authorList>
    </citation>
    <scope>NUCLEOTIDE SEQUENCE [LARGE SCALE GENOMIC DNA]</scope>
    <source>
        <strain evidence="1 2">P</strain>
        <plasmid evidence="2">pspe</plasmid>
    </source>
</reference>
<geneLocation type="plasmid" evidence="2">
    <name>pspe</name>
</geneLocation>
<keyword evidence="1" id="KW-0614">Plasmid</keyword>
<dbReference type="KEGG" id="sper:EW093_17135"/>
<dbReference type="OrthoDB" id="32195at2"/>
<sequence length="285" mass="33532">MDNKITVEYIHNLLKLWDLRFYSELRMRDRSPFIINDDVRNNIISENTEFKEIIKPIYTSRDINKYYFYWHGTRVIDINLNPKLYSKLEEYIPILSKSANEEYIKQTYQRPKKDKIIFSIVGNKVVAYLDKNNFYSTVGTNFIYGKFLSYLVAVLNSRFLLDISSIPLITEEEEEPFNELLEYLVYAIKFKVLDITEKVHVASYFESVMELLVAGILYTKELKADKCYINSDILAVLPPLSAFDEEDKEKQVKLVYKSLSIDPIIESARMRYKLIKEINPSGVSK</sequence>
<keyword evidence="2" id="KW-1185">Reference proteome</keyword>
<gene>
    <name evidence="1" type="ORF">EW093_17135</name>
</gene>
<dbReference type="RefSeq" id="WP_149569657.1">
    <property type="nucleotide sequence ID" value="NZ_CP035808.1"/>
</dbReference>
<evidence type="ECO:0000313" key="2">
    <source>
        <dbReference type="Proteomes" id="UP000323824"/>
    </source>
</evidence>
<proteinExistence type="predicted"/>
<dbReference type="Proteomes" id="UP000323824">
    <property type="component" value="Plasmid pSpe"/>
</dbReference>
<protein>
    <submittedName>
        <fullName evidence="1">Uncharacterized protein</fullName>
    </submittedName>
</protein>